<name>W9G6Z1_9MICO</name>
<dbReference type="InterPro" id="IPR029058">
    <property type="entry name" value="AB_hydrolase_fold"/>
</dbReference>
<dbReference type="PATRIC" id="fig|1386089.3.peg.4143"/>
<protein>
    <recommendedName>
        <fullName evidence="3">Alpha/beta hydrolase</fullName>
    </recommendedName>
</protein>
<dbReference type="EMBL" id="AWSA01000084">
    <property type="protein sequence ID" value="EWS99638.1"/>
    <property type="molecule type" value="Genomic_DNA"/>
</dbReference>
<evidence type="ECO:0000313" key="2">
    <source>
        <dbReference type="Proteomes" id="UP000019489"/>
    </source>
</evidence>
<dbReference type="Gene3D" id="3.40.50.1820">
    <property type="entry name" value="alpha/beta hydrolase"/>
    <property type="match status" value="1"/>
</dbReference>
<keyword evidence="2" id="KW-1185">Reference proteome</keyword>
<comment type="caution">
    <text evidence="1">The sequence shown here is derived from an EMBL/GenBank/DDBJ whole genome shotgun (WGS) entry which is preliminary data.</text>
</comment>
<evidence type="ECO:0008006" key="3">
    <source>
        <dbReference type="Google" id="ProtNLM"/>
    </source>
</evidence>
<accession>W9G6Z1</accession>
<dbReference type="RefSeq" id="WP_051511194.1">
    <property type="nucleotide sequence ID" value="NZ_AWSA01000084.1"/>
</dbReference>
<dbReference type="Proteomes" id="UP000019489">
    <property type="component" value="Unassembled WGS sequence"/>
</dbReference>
<dbReference type="STRING" id="1386089.N865_21705"/>
<organism evidence="1 2">
    <name type="scientific">Intrasporangium oryzae NRRL B-24470</name>
    <dbReference type="NCBI Taxonomy" id="1386089"/>
    <lineage>
        <taxon>Bacteria</taxon>
        <taxon>Bacillati</taxon>
        <taxon>Actinomycetota</taxon>
        <taxon>Actinomycetes</taxon>
        <taxon>Micrococcales</taxon>
        <taxon>Intrasporangiaceae</taxon>
        <taxon>Intrasporangium</taxon>
    </lineage>
</organism>
<evidence type="ECO:0000313" key="1">
    <source>
        <dbReference type="EMBL" id="EWS99638.1"/>
    </source>
</evidence>
<proteinExistence type="predicted"/>
<dbReference type="AlphaFoldDB" id="W9G6Z1"/>
<reference evidence="1 2" key="1">
    <citation type="submission" date="2013-08" db="EMBL/GenBank/DDBJ databases">
        <title>Intrasporangium oryzae NRRL B-24470.</title>
        <authorList>
            <person name="Liu H."/>
            <person name="Wang G."/>
        </authorList>
    </citation>
    <scope>NUCLEOTIDE SEQUENCE [LARGE SCALE GENOMIC DNA]</scope>
    <source>
        <strain evidence="1 2">NRRL B-24470</strain>
    </source>
</reference>
<sequence>MADIVLVHGIAQEQRGAATLESEWLPAIADGLRAASHPDLATRVWPVTGSTERITAEMAFYGDLFLEPGTMGTTDTVPPAGEGRDLAEAIAQEWLRHGAERVNPDQQAATTQLSYLQPEGHEEQGPIQEAQRSALNALARLRWFAPLGMRFAGKFVNQTLSQVTAYLTDETIRDEIQGRVAALIGPDTKAILGHSLGSVVAYEAAHRLSHPIPLLLTIGSPLGLRTIVFNKVRPQPPGYPPQVRRWVNIADRNDLVAAEPDLRPQFGEPPPGCTFDAAWTVVNGAKPHDGSFYLSKKQTGIPLAQALTEPL</sequence>
<dbReference type="OrthoDB" id="3483116at2"/>
<dbReference type="eggNOG" id="COG3591">
    <property type="taxonomic scope" value="Bacteria"/>
</dbReference>
<dbReference type="SUPFAM" id="SSF53474">
    <property type="entry name" value="alpha/beta-Hydrolases"/>
    <property type="match status" value="1"/>
</dbReference>
<gene>
    <name evidence="1" type="ORF">N865_21705</name>
</gene>